<sequence length="405" mass="39883">AGDGGDNGGGGGRKRGGMGFGSGRSRRMGGGGGGLLVRSDSKSDLTEALKIGSPAALQVALWVRLRVLMPLLPLIYKDREPDPRRNLRCQLVPALLQLLASHLLWSQPQSQPSAAAAAAGPAGTGGGGGVGVAAAADVASAEGGEAALAAAAGAAAALAGEALHERLLHVLSALVCDQWASWLKPPGLKKLKDVPPYDNVPQLLADLDLALSASAAAICASATAGSSTISSSSASAGNPPPAVSMSSGTVAALMGGMRERITAALPLQGVMSRQLLPLQPPPAQPSTTTTAAATGTAAEGTTATGGSEAAFLATANTSVSSAGFPGQYVEVDPAALLPLESLTQVGDVSAQPYSGRAVQHVSYTGGPVYGSTGGEAGGMGSGALLAGAVRMKRSCLSQWLAAAEG</sequence>
<gene>
    <name evidence="2" type="ORF">Agub_g11632</name>
</gene>
<feature type="region of interest" description="Disordered" evidence="1">
    <location>
        <begin position="276"/>
        <end position="302"/>
    </location>
</feature>
<feature type="compositionally biased region" description="Low complexity" evidence="1">
    <location>
        <begin position="285"/>
        <end position="302"/>
    </location>
</feature>
<feature type="non-terminal residue" evidence="2">
    <location>
        <position position="1"/>
    </location>
</feature>
<evidence type="ECO:0000313" key="3">
    <source>
        <dbReference type="Proteomes" id="UP001054857"/>
    </source>
</evidence>
<protein>
    <submittedName>
        <fullName evidence="2">Uncharacterized protein</fullName>
    </submittedName>
</protein>
<dbReference type="Proteomes" id="UP001054857">
    <property type="component" value="Unassembled WGS sequence"/>
</dbReference>
<keyword evidence="3" id="KW-1185">Reference proteome</keyword>
<dbReference type="PANTHER" id="PTHR46567">
    <property type="entry name" value="MEDIATOR OF RNA POLYMERASE II TRANSCRIPTION SUBUNIT 12"/>
    <property type="match status" value="1"/>
</dbReference>
<proteinExistence type="predicted"/>
<dbReference type="AlphaFoldDB" id="A0AAD3E1E9"/>
<dbReference type="EMBL" id="BMAR01000031">
    <property type="protein sequence ID" value="GFR49621.1"/>
    <property type="molecule type" value="Genomic_DNA"/>
</dbReference>
<evidence type="ECO:0000256" key="1">
    <source>
        <dbReference type="SAM" id="MobiDB-lite"/>
    </source>
</evidence>
<feature type="compositionally biased region" description="Gly residues" evidence="1">
    <location>
        <begin position="1"/>
        <end position="35"/>
    </location>
</feature>
<comment type="caution">
    <text evidence="2">The sequence shown here is derived from an EMBL/GenBank/DDBJ whole genome shotgun (WGS) entry which is preliminary data.</text>
</comment>
<organism evidence="2 3">
    <name type="scientific">Astrephomene gubernaculifera</name>
    <dbReference type="NCBI Taxonomy" id="47775"/>
    <lineage>
        <taxon>Eukaryota</taxon>
        <taxon>Viridiplantae</taxon>
        <taxon>Chlorophyta</taxon>
        <taxon>core chlorophytes</taxon>
        <taxon>Chlorophyceae</taxon>
        <taxon>CS clade</taxon>
        <taxon>Chlamydomonadales</taxon>
        <taxon>Astrephomenaceae</taxon>
        <taxon>Astrephomene</taxon>
    </lineage>
</organism>
<reference evidence="2 3" key="1">
    <citation type="journal article" date="2021" name="Sci. Rep.">
        <title>Genome sequencing of the multicellular alga Astrephomene provides insights into convergent evolution of germ-soma differentiation.</title>
        <authorList>
            <person name="Yamashita S."/>
            <person name="Yamamoto K."/>
            <person name="Matsuzaki R."/>
            <person name="Suzuki S."/>
            <person name="Yamaguchi H."/>
            <person name="Hirooka S."/>
            <person name="Minakuchi Y."/>
            <person name="Miyagishima S."/>
            <person name="Kawachi M."/>
            <person name="Toyoda A."/>
            <person name="Nozaki H."/>
        </authorList>
    </citation>
    <scope>NUCLEOTIDE SEQUENCE [LARGE SCALE GENOMIC DNA]</scope>
    <source>
        <strain evidence="2 3">NIES-4017</strain>
    </source>
</reference>
<dbReference type="PANTHER" id="PTHR46567:SF1">
    <property type="entry name" value="MEDIATOR OF RNA POLYMERASE II TRANSCRIPTION SUBUNIT 12"/>
    <property type="match status" value="1"/>
</dbReference>
<accession>A0AAD3E1E9</accession>
<name>A0AAD3E1E9_9CHLO</name>
<feature type="region of interest" description="Disordered" evidence="1">
    <location>
        <begin position="1"/>
        <end position="36"/>
    </location>
</feature>
<evidence type="ECO:0000313" key="2">
    <source>
        <dbReference type="EMBL" id="GFR49621.1"/>
    </source>
</evidence>